<keyword evidence="1" id="KW-0533">Nickel</keyword>
<evidence type="ECO:0000256" key="1">
    <source>
        <dbReference type="ARBA" id="ARBA00022596"/>
    </source>
</evidence>
<dbReference type="EMBL" id="LRFG02000001">
    <property type="protein sequence ID" value="PCO06849.1"/>
    <property type="molecule type" value="Genomic_DNA"/>
</dbReference>
<protein>
    <submittedName>
        <fullName evidence="4">Hydrogenase nickel incorporation protein HypA</fullName>
    </submittedName>
</protein>
<keyword evidence="5" id="KW-1185">Reference proteome</keyword>
<gene>
    <name evidence="4" type="ORF">AWR36_003655</name>
</gene>
<evidence type="ECO:0000256" key="2">
    <source>
        <dbReference type="ARBA" id="ARBA00022723"/>
    </source>
</evidence>
<reference evidence="4" key="1">
    <citation type="submission" date="2017-08" db="EMBL/GenBank/DDBJ databases">
        <title>Microbulbifer marisrubri sp. nov., a halophilic alphaproteobacterium isolated from marine sediment of the Yellow Sea, China.</title>
        <authorList>
            <person name="Zhang G."/>
            <person name="Xiong Q."/>
        </authorList>
    </citation>
    <scope>NUCLEOTIDE SEQUENCE [LARGE SCALE GENOMIC DNA]</scope>
    <source>
        <strain evidence="4">WRN-8</strain>
    </source>
</reference>
<dbReference type="RefSeq" id="WP_067081095.1">
    <property type="nucleotide sequence ID" value="NZ_LRFG02000001.1"/>
</dbReference>
<evidence type="ECO:0000313" key="5">
    <source>
        <dbReference type="Proteomes" id="UP000218427"/>
    </source>
</evidence>
<accession>A0ABX4I353</accession>
<evidence type="ECO:0000256" key="3">
    <source>
        <dbReference type="ARBA" id="ARBA00022833"/>
    </source>
</evidence>
<dbReference type="Gene3D" id="3.30.2320.50">
    <property type="match status" value="1"/>
</dbReference>
<name>A0ABX4I353_9GAMM</name>
<organism evidence="4 5">
    <name type="scientific">Microbulbifer flavimaris</name>
    <dbReference type="NCBI Taxonomy" id="1781068"/>
    <lineage>
        <taxon>Bacteria</taxon>
        <taxon>Pseudomonadati</taxon>
        <taxon>Pseudomonadota</taxon>
        <taxon>Gammaproteobacteria</taxon>
        <taxon>Cellvibrionales</taxon>
        <taxon>Microbulbiferaceae</taxon>
        <taxon>Microbulbifer</taxon>
    </lineage>
</organism>
<keyword evidence="3" id="KW-0862">Zinc</keyword>
<evidence type="ECO:0000313" key="4">
    <source>
        <dbReference type="EMBL" id="PCO06849.1"/>
    </source>
</evidence>
<keyword evidence="2" id="KW-0479">Metal-binding</keyword>
<dbReference type="Proteomes" id="UP000218427">
    <property type="component" value="Unassembled WGS sequence"/>
</dbReference>
<comment type="caution">
    <text evidence="4">The sequence shown here is derived from an EMBL/GenBank/DDBJ whole genome shotgun (WGS) entry which is preliminary data.</text>
</comment>
<proteinExistence type="predicted"/>
<sequence length="90" mass="10146">MHEQSLINDLVEKIQELSNAQQGKLVLAKLRLGALAHISPDHLREHFDHATAGTALEGLRLEIEELPDISHPFAQDIILESLEFDRSRES</sequence>
<dbReference type="InterPro" id="IPR000688">
    <property type="entry name" value="HypA/HybF"/>
</dbReference>
<dbReference type="Pfam" id="PF01155">
    <property type="entry name" value="HypA"/>
    <property type="match status" value="1"/>
</dbReference>